<dbReference type="CDD" id="cd04301">
    <property type="entry name" value="NAT_SF"/>
    <property type="match status" value="1"/>
</dbReference>
<evidence type="ECO:0000259" key="1">
    <source>
        <dbReference type="PROSITE" id="PS51729"/>
    </source>
</evidence>
<dbReference type="PANTHER" id="PTHR31435">
    <property type="entry name" value="PROTEIN NATD1"/>
    <property type="match status" value="1"/>
</dbReference>
<keyword evidence="3" id="KW-1185">Reference proteome</keyword>
<dbReference type="PROSITE" id="PS51729">
    <property type="entry name" value="GNAT_YJDJ"/>
    <property type="match status" value="1"/>
</dbReference>
<accession>A0ABU1UQ54</accession>
<dbReference type="Gene3D" id="3.40.630.30">
    <property type="match status" value="1"/>
</dbReference>
<organism evidence="2 3">
    <name type="scientific">Aeromicrobium panaciterrae</name>
    <dbReference type="NCBI Taxonomy" id="363861"/>
    <lineage>
        <taxon>Bacteria</taxon>
        <taxon>Bacillati</taxon>
        <taxon>Actinomycetota</taxon>
        <taxon>Actinomycetes</taxon>
        <taxon>Propionibacteriales</taxon>
        <taxon>Nocardioidaceae</taxon>
        <taxon>Aeromicrobium</taxon>
    </lineage>
</organism>
<dbReference type="SUPFAM" id="SSF55729">
    <property type="entry name" value="Acyl-CoA N-acyltransferases (Nat)"/>
    <property type="match status" value="1"/>
</dbReference>
<dbReference type="Pfam" id="PF14542">
    <property type="entry name" value="Acetyltransf_CG"/>
    <property type="match status" value="1"/>
</dbReference>
<feature type="domain" description="N-acetyltransferase" evidence="1">
    <location>
        <begin position="6"/>
        <end position="92"/>
    </location>
</feature>
<dbReference type="RefSeq" id="WP_309970618.1">
    <property type="nucleotide sequence ID" value="NZ_JAVDWH010000001.1"/>
</dbReference>
<name>A0ABU1UQ54_9ACTN</name>
<gene>
    <name evidence="2" type="ORF">J2X11_002119</name>
</gene>
<dbReference type="PANTHER" id="PTHR31435:SF10">
    <property type="entry name" value="BSR4717 PROTEIN"/>
    <property type="match status" value="1"/>
</dbReference>
<evidence type="ECO:0000313" key="2">
    <source>
        <dbReference type="EMBL" id="MDR7087280.1"/>
    </source>
</evidence>
<protein>
    <submittedName>
        <fullName evidence="2">GNAT family acetyltransferase</fullName>
    </submittedName>
</protein>
<evidence type="ECO:0000313" key="3">
    <source>
        <dbReference type="Proteomes" id="UP001257739"/>
    </source>
</evidence>
<dbReference type="InterPro" id="IPR016181">
    <property type="entry name" value="Acyl_CoA_acyltransferase"/>
</dbReference>
<dbReference type="InterPro" id="IPR045057">
    <property type="entry name" value="Gcn5-rel_NAT"/>
</dbReference>
<comment type="caution">
    <text evidence="2">The sequence shown here is derived from an EMBL/GenBank/DDBJ whole genome shotgun (WGS) entry which is preliminary data.</text>
</comment>
<dbReference type="InterPro" id="IPR031165">
    <property type="entry name" value="GNAT_YJDJ"/>
</dbReference>
<dbReference type="EMBL" id="JAVDWH010000001">
    <property type="protein sequence ID" value="MDR7087280.1"/>
    <property type="molecule type" value="Genomic_DNA"/>
</dbReference>
<proteinExistence type="predicted"/>
<dbReference type="Proteomes" id="UP001257739">
    <property type="component" value="Unassembled WGS sequence"/>
</dbReference>
<sequence length="101" mass="11459">MATTVQDAPERSRFEIEVDGELAGYVEYSKHGDEYKVPHTRIYPHYEGNGLGHELVRGALAQIAERGGTVLPYCRFVARVIRDDPELTDLVREEERPVFGL</sequence>
<reference evidence="2 3" key="1">
    <citation type="submission" date="2023-07" db="EMBL/GenBank/DDBJ databases">
        <title>Sorghum-associated microbial communities from plants grown in Nebraska, USA.</title>
        <authorList>
            <person name="Schachtman D."/>
        </authorList>
    </citation>
    <scope>NUCLEOTIDE SEQUENCE [LARGE SCALE GENOMIC DNA]</scope>
    <source>
        <strain evidence="2 3">BE248</strain>
    </source>
</reference>